<sequence>MIHHEIVYNDNISVSEELEFHTFDAFDKLEKFIGNDNVDFRTTYSKEGNSFKVHSHGVHNGVQFDAHAVDDDVYKGVDLTVAKLEAQLRKEKGKRTNINRDIDVVSEEESEE</sequence>
<protein>
    <submittedName>
        <fullName evidence="1">Sigma 54 modulation protein/ribosomal protein S30EA</fullName>
    </submittedName>
</protein>
<name>A0A1L2CUP5_9CAUD</name>
<dbReference type="Gene3D" id="3.30.160.100">
    <property type="entry name" value="Ribosome hibernation promotion factor-like"/>
    <property type="match status" value="1"/>
</dbReference>
<dbReference type="InterPro" id="IPR003489">
    <property type="entry name" value="RHF/RaiA"/>
</dbReference>
<dbReference type="NCBIfam" id="TIGR00741">
    <property type="entry name" value="yfiA"/>
    <property type="match status" value="1"/>
</dbReference>
<dbReference type="InterPro" id="IPR036567">
    <property type="entry name" value="RHF-like"/>
</dbReference>
<reference evidence="2" key="1">
    <citation type="submission" date="2016-01" db="EMBL/GenBank/DDBJ databases">
        <title>Isolation and Characterization of Enterobacteria phage CBB.</title>
        <authorList>
            <person name="Buttimer C.T.H."/>
            <person name="Hendrix H."/>
            <person name="Alexandre H."/>
            <person name="O'Mahony J."/>
            <person name="Lavigne R."/>
            <person name="Coffey A."/>
        </authorList>
    </citation>
    <scope>NUCLEOTIDE SEQUENCE [LARGE SCALE GENOMIC DNA]</scope>
</reference>
<evidence type="ECO:0000313" key="2">
    <source>
        <dbReference type="Proteomes" id="UP000223891"/>
    </source>
</evidence>
<dbReference type="Pfam" id="PF02482">
    <property type="entry name" value="Ribosomal_S30AE"/>
    <property type="match status" value="1"/>
</dbReference>
<keyword evidence="1" id="KW-0689">Ribosomal protein</keyword>
<gene>
    <name evidence="1" type="ORF">CBB_188</name>
</gene>
<keyword evidence="2" id="KW-1185">Reference proteome</keyword>
<evidence type="ECO:0000313" key="1">
    <source>
        <dbReference type="EMBL" id="AMM43753.1"/>
    </source>
</evidence>
<proteinExistence type="predicted"/>
<dbReference type="Proteomes" id="UP000223891">
    <property type="component" value="Segment"/>
</dbReference>
<organism evidence="1 2">
    <name type="scientific">Pectobacterium phage vB_PcaM_CBB</name>
    <dbReference type="NCBI Taxonomy" id="2772511"/>
    <lineage>
        <taxon>Viruses</taxon>
        <taxon>Duplodnaviria</taxon>
        <taxon>Heunggongvirae</taxon>
        <taxon>Uroviricota</taxon>
        <taxon>Caudoviricetes</taxon>
        <taxon>Mimasvirus</taxon>
        <taxon>Mimasvirus CBB</taxon>
    </lineage>
</organism>
<keyword evidence="1" id="KW-0687">Ribonucleoprotein</keyword>
<accession>A0A1L2CUP5</accession>
<dbReference type="EMBL" id="KU574722">
    <property type="protein sequence ID" value="AMM43753.1"/>
    <property type="molecule type" value="Genomic_DNA"/>
</dbReference>
<dbReference type="SUPFAM" id="SSF69754">
    <property type="entry name" value="Ribosome binding protein Y (YfiA homologue)"/>
    <property type="match status" value="1"/>
</dbReference>